<sequence length="76" mass="8370">MSNGASDFLFVNRHYCHLLHWRSGSTTAHRPAHVPTGPIYYYNSSPPSLPACDVAGVGGGWRCCYAPQRRIGAHRS</sequence>
<reference evidence="1" key="1">
    <citation type="submission" date="2020-03" db="EMBL/GenBank/DDBJ databases">
        <authorList>
            <person name="Weist P."/>
        </authorList>
    </citation>
    <scope>NUCLEOTIDE SEQUENCE</scope>
</reference>
<protein>
    <submittedName>
        <fullName evidence="1">Uncharacterized protein</fullName>
    </submittedName>
</protein>
<gene>
    <name evidence="1" type="ORF">PLEPLA_LOCUS33980</name>
</gene>
<evidence type="ECO:0000313" key="2">
    <source>
        <dbReference type="Proteomes" id="UP001153269"/>
    </source>
</evidence>
<accession>A0A9N7Z021</accession>
<comment type="caution">
    <text evidence="1">The sequence shown here is derived from an EMBL/GenBank/DDBJ whole genome shotgun (WGS) entry which is preliminary data.</text>
</comment>
<dbReference type="EMBL" id="CADEAL010003910">
    <property type="protein sequence ID" value="CAB1446244.1"/>
    <property type="molecule type" value="Genomic_DNA"/>
</dbReference>
<name>A0A9N7Z021_PLEPL</name>
<dbReference type="AlphaFoldDB" id="A0A9N7Z021"/>
<dbReference type="Proteomes" id="UP001153269">
    <property type="component" value="Unassembled WGS sequence"/>
</dbReference>
<organism evidence="1 2">
    <name type="scientific">Pleuronectes platessa</name>
    <name type="common">European plaice</name>
    <dbReference type="NCBI Taxonomy" id="8262"/>
    <lineage>
        <taxon>Eukaryota</taxon>
        <taxon>Metazoa</taxon>
        <taxon>Chordata</taxon>
        <taxon>Craniata</taxon>
        <taxon>Vertebrata</taxon>
        <taxon>Euteleostomi</taxon>
        <taxon>Actinopterygii</taxon>
        <taxon>Neopterygii</taxon>
        <taxon>Teleostei</taxon>
        <taxon>Neoteleostei</taxon>
        <taxon>Acanthomorphata</taxon>
        <taxon>Carangaria</taxon>
        <taxon>Pleuronectiformes</taxon>
        <taxon>Pleuronectoidei</taxon>
        <taxon>Pleuronectidae</taxon>
        <taxon>Pleuronectes</taxon>
    </lineage>
</organism>
<proteinExistence type="predicted"/>
<evidence type="ECO:0000313" key="1">
    <source>
        <dbReference type="EMBL" id="CAB1446244.1"/>
    </source>
</evidence>
<keyword evidence="2" id="KW-1185">Reference proteome</keyword>